<organism evidence="2 3">
    <name type="scientific">Azospirillum thermophilum</name>
    <dbReference type="NCBI Taxonomy" id="2202148"/>
    <lineage>
        <taxon>Bacteria</taxon>
        <taxon>Pseudomonadati</taxon>
        <taxon>Pseudomonadota</taxon>
        <taxon>Alphaproteobacteria</taxon>
        <taxon>Rhodospirillales</taxon>
        <taxon>Azospirillaceae</taxon>
        <taxon>Azospirillum</taxon>
    </lineage>
</organism>
<proteinExistence type="predicted"/>
<accession>A0A2S2CWG4</accession>
<protein>
    <submittedName>
        <fullName evidence="2">Uncharacterized protein</fullName>
    </submittedName>
</protein>
<name>A0A2S2CWG4_9PROT</name>
<feature type="region of interest" description="Disordered" evidence="1">
    <location>
        <begin position="110"/>
        <end position="141"/>
    </location>
</feature>
<gene>
    <name evidence="2" type="ORF">DEW08_21160</name>
</gene>
<dbReference type="AlphaFoldDB" id="A0A2S2CWG4"/>
<keyword evidence="3" id="KW-1185">Reference proteome</keyword>
<dbReference type="OrthoDB" id="8162253at2"/>
<dbReference type="Proteomes" id="UP000245629">
    <property type="component" value="Chromosome 4"/>
</dbReference>
<dbReference type="KEGG" id="azz:DEW08_21160"/>
<evidence type="ECO:0000313" key="2">
    <source>
        <dbReference type="EMBL" id="AWK88637.1"/>
    </source>
</evidence>
<evidence type="ECO:0000256" key="1">
    <source>
        <dbReference type="SAM" id="MobiDB-lite"/>
    </source>
</evidence>
<dbReference type="EMBL" id="CP029355">
    <property type="protein sequence ID" value="AWK88637.1"/>
    <property type="molecule type" value="Genomic_DNA"/>
</dbReference>
<reference evidence="3" key="1">
    <citation type="submission" date="2018-05" db="EMBL/GenBank/DDBJ databases">
        <title>Azospirillum thermophila sp. nov., a novel isolated from hot spring.</title>
        <authorList>
            <person name="Zhao Z."/>
        </authorList>
    </citation>
    <scope>NUCLEOTIDE SEQUENCE [LARGE SCALE GENOMIC DNA]</scope>
    <source>
        <strain evidence="3">CFH 70021</strain>
    </source>
</reference>
<sequence>MLLAGLALLPVPAGASDWGCQVLLCMSNPGGPTQYAECVPPIERLWRHLRRGGAFPTCDMAGSPERGGSYVRMVSDPYDLCPAGLQPAPAGQWVSAGTLAGVPGALPPGVLPDATALDRSSPMQSEPAPNSDRGGGLPGPRACVGSLIGTTVLGGSDDQRITVHVYDAVEWQQPKSPQAFDVYIDSKLFHRVRMQ</sequence>
<evidence type="ECO:0000313" key="3">
    <source>
        <dbReference type="Proteomes" id="UP000245629"/>
    </source>
</evidence>